<name>A0A6P5R772_MUSCR</name>
<proteinExistence type="inferred from homology"/>
<dbReference type="SMR" id="A0A6P5R772"/>
<sequence length="257" mass="30170">MPLHRYPVHLWQKLRLRQGICARLPAHFLRSLEEERTPTPVHYKPHGTKFKINPKNGQRERVEDVPIPVHYPPESQQGLWGGEGLILGYRYANNDKLSKRVKKVWKPQLFTRELYSEILDKKFTVTVTMRTLDLIDEAYGFDFYILKTPKEDLGSKFGMDLKRGMLLRLARQDPHLHPENPERRAAIYDKYRSFVIPEAEAEWVGLTLEEALEKQRLLEEKDPVPLFKVYVEELVQRLQEQVLSRPAVVQKRAGDHA</sequence>
<protein>
    <recommendedName>
        <fullName evidence="4">Large ribosomal subunit protein bL28m</fullName>
    </recommendedName>
    <alternativeName>
        <fullName evidence="5">39S ribosomal protein L28, mitochondrial</fullName>
    </alternativeName>
</protein>
<dbReference type="Proteomes" id="UP000515126">
    <property type="component" value="Chromosome 16"/>
</dbReference>
<dbReference type="AlphaFoldDB" id="A0A6P5R772"/>
<evidence type="ECO:0000256" key="2">
    <source>
        <dbReference type="ARBA" id="ARBA00022980"/>
    </source>
</evidence>
<dbReference type="InterPro" id="IPR037147">
    <property type="entry name" value="Ribosomal_bL28_sf"/>
</dbReference>
<gene>
    <name evidence="8" type="primary">LOC110311722</name>
    <name evidence="7" type="synonym">Mrpl28</name>
</gene>
<dbReference type="RefSeq" id="XP_021005275.1">
    <property type="nucleotide sequence ID" value="XM_021149616.2"/>
</dbReference>
<keyword evidence="3" id="KW-0687">Ribonucleoprotein</keyword>
<evidence type="ECO:0000256" key="5">
    <source>
        <dbReference type="ARBA" id="ARBA00035538"/>
    </source>
</evidence>
<dbReference type="PANTHER" id="PTHR13528:SF2">
    <property type="entry name" value="LARGE RIBOSOMAL SUBUNIT PROTEIN BL28M"/>
    <property type="match status" value="1"/>
</dbReference>
<evidence type="ECO:0000256" key="4">
    <source>
        <dbReference type="ARBA" id="ARBA00035269"/>
    </source>
</evidence>
<keyword evidence="2 7" id="KW-0689">Ribosomal protein</keyword>
<dbReference type="Proteomes" id="UP000515126">
    <property type="component" value="Chromosome 17"/>
</dbReference>
<organism evidence="6 8">
    <name type="scientific">Mus caroli</name>
    <name type="common">Ryukyu mouse</name>
    <name type="synonym">Ricefield mouse</name>
    <dbReference type="NCBI Taxonomy" id="10089"/>
    <lineage>
        <taxon>Eukaryota</taxon>
        <taxon>Metazoa</taxon>
        <taxon>Chordata</taxon>
        <taxon>Craniata</taxon>
        <taxon>Vertebrata</taxon>
        <taxon>Euteleostomi</taxon>
        <taxon>Mammalia</taxon>
        <taxon>Eutheria</taxon>
        <taxon>Euarchontoglires</taxon>
        <taxon>Glires</taxon>
        <taxon>Rodentia</taxon>
        <taxon>Myomorpha</taxon>
        <taxon>Muroidea</taxon>
        <taxon>Muridae</taxon>
        <taxon>Murinae</taxon>
        <taxon>Mus</taxon>
        <taxon>Mus</taxon>
    </lineage>
</organism>
<evidence type="ECO:0000313" key="7">
    <source>
        <dbReference type="RefSeq" id="XP_021005275.1"/>
    </source>
</evidence>
<comment type="similarity">
    <text evidence="1">Belongs to the bacterial ribosomal protein bL28 family.</text>
</comment>
<evidence type="ECO:0000256" key="1">
    <source>
        <dbReference type="ARBA" id="ARBA00008760"/>
    </source>
</evidence>
<dbReference type="SUPFAM" id="SSF143800">
    <property type="entry name" value="L28p-like"/>
    <property type="match status" value="1"/>
</dbReference>
<dbReference type="Pfam" id="PF00830">
    <property type="entry name" value="Ribosomal_L28"/>
    <property type="match status" value="1"/>
</dbReference>
<dbReference type="PANTHER" id="PTHR13528">
    <property type="entry name" value="39S RIBOSOMAL PROTEIN L28, MITOCHONDRIAL"/>
    <property type="match status" value="1"/>
</dbReference>
<evidence type="ECO:0000313" key="6">
    <source>
        <dbReference type="Proteomes" id="UP000515126"/>
    </source>
</evidence>
<dbReference type="GO" id="GO:0005762">
    <property type="term" value="C:mitochondrial large ribosomal subunit"/>
    <property type="evidence" value="ECO:0007669"/>
    <property type="project" value="Ensembl"/>
</dbReference>
<dbReference type="GO" id="GO:0005829">
    <property type="term" value="C:cytosol"/>
    <property type="evidence" value="ECO:0007669"/>
    <property type="project" value="Ensembl"/>
</dbReference>
<dbReference type="Gene3D" id="2.30.170.40">
    <property type="entry name" value="Ribosomal protein L28/L24"/>
    <property type="match status" value="1"/>
</dbReference>
<dbReference type="GO" id="GO:0003735">
    <property type="term" value="F:structural constituent of ribosome"/>
    <property type="evidence" value="ECO:0007669"/>
    <property type="project" value="InterPro"/>
</dbReference>
<dbReference type="InterPro" id="IPR034704">
    <property type="entry name" value="Ribosomal_bL28/bL31-like_sf"/>
</dbReference>
<dbReference type="InterPro" id="IPR026569">
    <property type="entry name" value="Ribosomal_bL28"/>
</dbReference>
<dbReference type="KEGG" id="mcal:110311722"/>
<dbReference type="RefSeq" id="XP_021040875.1">
    <property type="nucleotide sequence ID" value="XM_021185216.2"/>
</dbReference>
<accession>A0A6P5R772</accession>
<evidence type="ECO:0000256" key="3">
    <source>
        <dbReference type="ARBA" id="ARBA00023274"/>
    </source>
</evidence>
<dbReference type="GeneID" id="110311722"/>
<dbReference type="KEGG" id="mcal:110284041"/>
<reference evidence="7 8" key="1">
    <citation type="submission" date="2025-04" db="UniProtKB">
        <authorList>
            <consortium name="RefSeq"/>
        </authorList>
    </citation>
    <scope>IDENTIFICATION</scope>
</reference>
<keyword evidence="6" id="KW-1185">Reference proteome</keyword>
<evidence type="ECO:0000313" key="8">
    <source>
        <dbReference type="RefSeq" id="XP_021040875.1"/>
    </source>
</evidence>